<dbReference type="Pfam" id="PF13660">
    <property type="entry name" value="DUF4147"/>
    <property type="match status" value="1"/>
</dbReference>
<dbReference type="PANTHER" id="PTHR12227:SF0">
    <property type="entry name" value="GLYCERATE KINASE"/>
    <property type="match status" value="1"/>
</dbReference>
<dbReference type="InterPro" id="IPR007835">
    <property type="entry name" value="MOFRL"/>
</dbReference>
<dbReference type="InParanoid" id="A0A2R5G5M4"/>
<protein>
    <submittedName>
        <fullName evidence="4">Glycerate kinase</fullName>
    </submittedName>
</protein>
<dbReference type="Pfam" id="PF05161">
    <property type="entry name" value="MOFRL"/>
    <property type="match status" value="1"/>
</dbReference>
<dbReference type="InterPro" id="IPR025286">
    <property type="entry name" value="MOFRL_assoc_dom"/>
</dbReference>
<evidence type="ECO:0000313" key="5">
    <source>
        <dbReference type="Proteomes" id="UP000241890"/>
    </source>
</evidence>
<dbReference type="GO" id="GO:0005737">
    <property type="term" value="C:cytoplasm"/>
    <property type="evidence" value="ECO:0007669"/>
    <property type="project" value="TreeGrafter"/>
</dbReference>
<reference evidence="4 5" key="1">
    <citation type="submission" date="2017-12" db="EMBL/GenBank/DDBJ databases">
        <title>Sequencing, de novo assembly and annotation of complete genome of a new Thraustochytrid species, strain FCC1311.</title>
        <authorList>
            <person name="Sedici K."/>
            <person name="Godart F."/>
            <person name="Aiese Cigliano R."/>
            <person name="Sanseverino W."/>
            <person name="Barakat M."/>
            <person name="Ortet P."/>
            <person name="Marechal E."/>
            <person name="Cagnac O."/>
            <person name="Amato A."/>
        </authorList>
    </citation>
    <scope>NUCLEOTIDE SEQUENCE [LARGE SCALE GENOMIC DNA]</scope>
</reference>
<keyword evidence="5" id="KW-1185">Reference proteome</keyword>
<evidence type="ECO:0000259" key="2">
    <source>
        <dbReference type="Pfam" id="PF05161"/>
    </source>
</evidence>
<accession>A0A2R5G5M4</accession>
<feature type="domain" description="MOFRL-associated" evidence="3">
    <location>
        <begin position="10"/>
        <end position="265"/>
    </location>
</feature>
<proteinExistence type="inferred from homology"/>
<dbReference type="PANTHER" id="PTHR12227">
    <property type="entry name" value="GLYCERATE KINASE"/>
    <property type="match status" value="1"/>
</dbReference>
<evidence type="ECO:0000313" key="4">
    <source>
        <dbReference type="EMBL" id="GBG25649.1"/>
    </source>
</evidence>
<dbReference type="SUPFAM" id="SSF82544">
    <property type="entry name" value="GckA/TtuD-like"/>
    <property type="match status" value="1"/>
</dbReference>
<name>A0A2R5G5M4_9STRA</name>
<dbReference type="InterPro" id="IPR038614">
    <property type="entry name" value="GK_N_sf"/>
</dbReference>
<comment type="similarity">
    <text evidence="1">Belongs to the glycerate kinase type-2 family.</text>
</comment>
<keyword evidence="4" id="KW-0808">Transferase</keyword>
<evidence type="ECO:0000256" key="1">
    <source>
        <dbReference type="ARBA" id="ARBA00005393"/>
    </source>
</evidence>
<dbReference type="Gene3D" id="3.40.50.10180">
    <property type="entry name" value="Glycerate kinase, MOFRL-like N-terminal domain"/>
    <property type="match status" value="1"/>
</dbReference>
<comment type="caution">
    <text evidence="4">The sequence shown here is derived from an EMBL/GenBank/DDBJ whole genome shotgun (WGS) entry which is preliminary data.</text>
</comment>
<evidence type="ECO:0000259" key="3">
    <source>
        <dbReference type="Pfam" id="PF13660"/>
    </source>
</evidence>
<organism evidence="4 5">
    <name type="scientific">Hondaea fermentalgiana</name>
    <dbReference type="NCBI Taxonomy" id="2315210"/>
    <lineage>
        <taxon>Eukaryota</taxon>
        <taxon>Sar</taxon>
        <taxon>Stramenopiles</taxon>
        <taxon>Bigyra</taxon>
        <taxon>Labyrinthulomycetes</taxon>
        <taxon>Thraustochytrida</taxon>
        <taxon>Thraustochytriidae</taxon>
        <taxon>Hondaea</taxon>
    </lineage>
</organism>
<dbReference type="Proteomes" id="UP000241890">
    <property type="component" value="Unassembled WGS sequence"/>
</dbReference>
<dbReference type="Gene3D" id="3.40.1480.10">
    <property type="entry name" value="MOFRL domain"/>
    <property type="match status" value="1"/>
</dbReference>
<sequence length="480" mass="49884">MASSPARGHARDILAAAIRGAEPRRAVDKALREHDQCVKTLARVDRASSVSDFERVLLTGQGKAAVQMCTAALQTLAEHAPAVSDAICGGLVVTKHGHATQEERDVLAARSIRIAEAGHPVPDADGVAGTEALLALVKDADERTLVLNFISGGGSALTCVPAKGLTLHDIQTTVNLLLGSGAPIEDMNTVRRHLTRFQGGRFAGAIAPGTVLSLILSDVVGDPLEVIAGGSTSPDPTTFADCAEILNDEALGIASSVPAAVWDFLKQPQSALEELETCKPGSSALARASNLVVASNRESLREAKIKAEALGYNTRILTSQMQGEARHAATFLAGIAADARDQGTFGPLPACILVGGETTVTLSHASAPNASENVDAETGSDPVGGRNQEFALAAALALRNEPRITILAAGTDGQDGPCDAAGAVIDGEVCKSRQDLARAKRHLARHDSYGFFRDSSMHILTGPTGTNVMDLCVVLVDEEK</sequence>
<dbReference type="AlphaFoldDB" id="A0A2R5G5M4"/>
<gene>
    <name evidence="4" type="ORF">FCC1311_018682</name>
</gene>
<dbReference type="InterPro" id="IPR039760">
    <property type="entry name" value="MOFRL_protein"/>
</dbReference>
<keyword evidence="4" id="KW-0418">Kinase</keyword>
<dbReference type="OrthoDB" id="44918at2759"/>
<dbReference type="GO" id="GO:0008887">
    <property type="term" value="F:glycerate kinase activity"/>
    <property type="evidence" value="ECO:0007669"/>
    <property type="project" value="InterPro"/>
</dbReference>
<dbReference type="EMBL" id="BEYU01000014">
    <property type="protein sequence ID" value="GBG25649.1"/>
    <property type="molecule type" value="Genomic_DNA"/>
</dbReference>
<dbReference type="InterPro" id="IPR037035">
    <property type="entry name" value="GK-like_C_sf"/>
</dbReference>
<feature type="domain" description="MOFRL" evidence="2">
    <location>
        <begin position="350"/>
        <end position="470"/>
    </location>
</feature>